<dbReference type="InterPro" id="IPR032675">
    <property type="entry name" value="LRR_dom_sf"/>
</dbReference>
<name>A0A0B2UPK1_TOXCA</name>
<dbReference type="Gene3D" id="3.80.10.10">
    <property type="entry name" value="Ribonuclease Inhibitor"/>
    <property type="match status" value="1"/>
</dbReference>
<keyword evidence="2" id="KW-1185">Reference proteome</keyword>
<dbReference type="InterPro" id="IPR043313">
    <property type="entry name" value="LRMDA"/>
</dbReference>
<proteinExistence type="predicted"/>
<dbReference type="STRING" id="6265.A0A0B2UPK1"/>
<accession>A0A0B2UPK1</accession>
<dbReference type="SUPFAM" id="SSF52058">
    <property type="entry name" value="L domain-like"/>
    <property type="match status" value="1"/>
</dbReference>
<dbReference type="AlphaFoldDB" id="A0A0B2UPK1"/>
<dbReference type="PANTHER" id="PTHR46282:SF2">
    <property type="entry name" value="LEUCINE-RICH MELANOCYTE DIFFERENTIATION-ASSOCIATED PROTEIN"/>
    <property type="match status" value="1"/>
</dbReference>
<sequence>MHHSRCASRSGTFDWSKSSVDESLRVVDISNQYLTSLPNLVIENRQRIEHLILDGNRFSEHSLNIPLFANLVTLSLNSNRIQNVGILLEHLRKQCPKLTFLSLIGNPGWPHPVSTSDFLMYSSYRKLAAHYLPELKFLDSTVVSRRRILKNTLSDSINRKNTTGDVS</sequence>
<dbReference type="PANTHER" id="PTHR46282">
    <property type="entry name" value="LEUCINE-RICH MELANOCYTE DIFFERENTIATION-ASSOCIATED PROTEIN"/>
    <property type="match status" value="1"/>
</dbReference>
<evidence type="ECO:0000313" key="1">
    <source>
        <dbReference type="EMBL" id="KHN70855.1"/>
    </source>
</evidence>
<dbReference type="EMBL" id="JPKZ01022848">
    <property type="protein sequence ID" value="KHN70855.1"/>
    <property type="molecule type" value="Genomic_DNA"/>
</dbReference>
<gene>
    <name evidence="1" type="ORF">Tcan_17318</name>
</gene>
<dbReference type="OrthoDB" id="272149at2759"/>
<dbReference type="Proteomes" id="UP000031036">
    <property type="component" value="Unassembled WGS sequence"/>
</dbReference>
<dbReference type="PROSITE" id="PS51450">
    <property type="entry name" value="LRR"/>
    <property type="match status" value="1"/>
</dbReference>
<protein>
    <submittedName>
        <fullName evidence="1">Leucine-rich repeat-containing protein C10orf11</fullName>
    </submittedName>
</protein>
<comment type="caution">
    <text evidence="1">The sequence shown here is derived from an EMBL/GenBank/DDBJ whole genome shotgun (WGS) entry which is preliminary data.</text>
</comment>
<organism evidence="1 2">
    <name type="scientific">Toxocara canis</name>
    <name type="common">Canine roundworm</name>
    <dbReference type="NCBI Taxonomy" id="6265"/>
    <lineage>
        <taxon>Eukaryota</taxon>
        <taxon>Metazoa</taxon>
        <taxon>Ecdysozoa</taxon>
        <taxon>Nematoda</taxon>
        <taxon>Chromadorea</taxon>
        <taxon>Rhabditida</taxon>
        <taxon>Spirurina</taxon>
        <taxon>Ascaridomorpha</taxon>
        <taxon>Ascaridoidea</taxon>
        <taxon>Toxocaridae</taxon>
        <taxon>Toxocara</taxon>
    </lineage>
</organism>
<dbReference type="InterPro" id="IPR001611">
    <property type="entry name" value="Leu-rich_rpt"/>
</dbReference>
<evidence type="ECO:0000313" key="2">
    <source>
        <dbReference type="Proteomes" id="UP000031036"/>
    </source>
</evidence>
<reference evidence="1 2" key="1">
    <citation type="submission" date="2014-11" db="EMBL/GenBank/DDBJ databases">
        <title>Genetic blueprint of the zoonotic pathogen Toxocara canis.</title>
        <authorList>
            <person name="Zhu X.-Q."/>
            <person name="Korhonen P.K."/>
            <person name="Cai H."/>
            <person name="Young N.D."/>
            <person name="Nejsum P."/>
            <person name="von Samson-Himmelstjerna G."/>
            <person name="Boag P.R."/>
            <person name="Tan P."/>
            <person name="Li Q."/>
            <person name="Min J."/>
            <person name="Yang Y."/>
            <person name="Wang X."/>
            <person name="Fang X."/>
            <person name="Hall R.S."/>
            <person name="Hofmann A."/>
            <person name="Sternberg P.W."/>
            <person name="Jex A.R."/>
            <person name="Gasser R.B."/>
        </authorList>
    </citation>
    <scope>NUCLEOTIDE SEQUENCE [LARGE SCALE GENOMIC DNA]</scope>
    <source>
        <strain evidence="1">PN_DK_2014</strain>
    </source>
</reference>